<dbReference type="PANTHER" id="PTHR24419">
    <property type="entry name" value="INTERLEUKIN-1 RECEPTOR-ASSOCIATED KINASE"/>
    <property type="match status" value="1"/>
</dbReference>
<dbReference type="GO" id="GO:0072354">
    <property type="term" value="F:histone H3T3 kinase activity"/>
    <property type="evidence" value="ECO:0007669"/>
    <property type="project" value="TreeGrafter"/>
</dbReference>
<protein>
    <recommendedName>
        <fullName evidence="1">Protein kinase domain-containing protein</fullName>
    </recommendedName>
</protein>
<dbReference type="GO" id="GO:0005524">
    <property type="term" value="F:ATP binding"/>
    <property type="evidence" value="ECO:0007669"/>
    <property type="project" value="InterPro"/>
</dbReference>
<dbReference type="Pfam" id="PF12330">
    <property type="entry name" value="Haspin_kinase"/>
    <property type="match status" value="1"/>
</dbReference>
<dbReference type="AlphaFoldDB" id="A0A7R9F1X2"/>
<feature type="domain" description="Protein kinase" evidence="1">
    <location>
        <begin position="356"/>
        <end position="610"/>
    </location>
</feature>
<dbReference type="SUPFAM" id="SSF56112">
    <property type="entry name" value="Protein kinase-like (PK-like)"/>
    <property type="match status" value="1"/>
</dbReference>
<name>A0A7R9F1X2_9NEOP</name>
<dbReference type="PANTHER" id="PTHR24419:SF18">
    <property type="entry name" value="SERINE_THREONINE-PROTEIN KINASE HASPIN"/>
    <property type="match status" value="1"/>
</dbReference>
<dbReference type="Gene3D" id="3.30.200.20">
    <property type="entry name" value="Phosphorylase Kinase, domain 1"/>
    <property type="match status" value="1"/>
</dbReference>
<proteinExistence type="predicted"/>
<evidence type="ECO:0000313" key="2">
    <source>
        <dbReference type="EMBL" id="CAD7445504.1"/>
    </source>
</evidence>
<dbReference type="PROSITE" id="PS50011">
    <property type="entry name" value="PROTEIN_KINASE_DOM"/>
    <property type="match status" value="1"/>
</dbReference>
<gene>
    <name evidence="2" type="ORF">TBIB3V08_LOCUS7856</name>
</gene>
<dbReference type="Gene3D" id="1.10.510.10">
    <property type="entry name" value="Transferase(Phosphotransferase) domain 1"/>
    <property type="match status" value="1"/>
</dbReference>
<dbReference type="GO" id="GO:0005634">
    <property type="term" value="C:nucleus"/>
    <property type="evidence" value="ECO:0007669"/>
    <property type="project" value="TreeGrafter"/>
</dbReference>
<dbReference type="GO" id="GO:0000278">
    <property type="term" value="P:mitotic cell cycle"/>
    <property type="evidence" value="ECO:0007669"/>
    <property type="project" value="TreeGrafter"/>
</dbReference>
<dbReference type="GO" id="GO:0035556">
    <property type="term" value="P:intracellular signal transduction"/>
    <property type="evidence" value="ECO:0007669"/>
    <property type="project" value="TreeGrafter"/>
</dbReference>
<dbReference type="InterPro" id="IPR011009">
    <property type="entry name" value="Kinase-like_dom_sf"/>
</dbReference>
<evidence type="ECO:0000259" key="1">
    <source>
        <dbReference type="PROSITE" id="PS50011"/>
    </source>
</evidence>
<reference evidence="2" key="1">
    <citation type="submission" date="2020-11" db="EMBL/GenBank/DDBJ databases">
        <authorList>
            <person name="Tran Van P."/>
        </authorList>
    </citation>
    <scope>NUCLEOTIDE SEQUENCE</scope>
</reference>
<dbReference type="GO" id="GO:0005737">
    <property type="term" value="C:cytoplasm"/>
    <property type="evidence" value="ECO:0007669"/>
    <property type="project" value="TreeGrafter"/>
</dbReference>
<dbReference type="EMBL" id="OD567316">
    <property type="protein sequence ID" value="CAD7445504.1"/>
    <property type="molecule type" value="Genomic_DNA"/>
</dbReference>
<accession>A0A7R9F1X2</accession>
<organism evidence="2">
    <name type="scientific">Timema bartmani</name>
    <dbReference type="NCBI Taxonomy" id="61472"/>
    <lineage>
        <taxon>Eukaryota</taxon>
        <taxon>Metazoa</taxon>
        <taxon>Ecdysozoa</taxon>
        <taxon>Arthropoda</taxon>
        <taxon>Hexapoda</taxon>
        <taxon>Insecta</taxon>
        <taxon>Pterygota</taxon>
        <taxon>Neoptera</taxon>
        <taxon>Polyneoptera</taxon>
        <taxon>Phasmatodea</taxon>
        <taxon>Timematodea</taxon>
        <taxon>Timematoidea</taxon>
        <taxon>Timematidae</taxon>
        <taxon>Timema</taxon>
    </lineage>
</organism>
<dbReference type="InterPro" id="IPR000719">
    <property type="entry name" value="Prot_kinase_dom"/>
</dbReference>
<sequence length="610" mass="68221">METQSFVEKSLRYKNNMKDALEESVARNILHETDVQDVLEESVTRSGVHITDVEDVLEDVLEESVARSSVHITTDVQDVLKESVARSSVQITTDVQDVLKESVARSSVNITTDVPDVLEESMARSSVNITTDVQDVLEESVARSSVNITDMQDVLKESVARSSVNITDVQDVLEESVARSSVHITDVQDVLEESVARSSVHITDVQDVLEESVARSSIHGTDNCHIYTKKLQSTERKISLEHTPKKTYQPQSPKSMKRKRCTRFVIAGRDSSQKVSRQSIFKDVCCSFNGTFTRRSIDEEGTILKLEPTLSNASVNLPDSPIQSEEVLPSACDVVLSKCHLKRILLFSDAFSFSFLDKCSKIGEGVYGEVFSCEESCSVIKIIPIEGNQLVNGEPQKTFKEILSEIVIAIELSNLRCSQYNKTSAFTEVLRCLCVQGRYPHRLIELWNIYAEKKGTENDSPEMFAEDQLFIILELTHGGTDLEAYHFQSAEQAFSVYQQVAHALAVAECSLEFEHRDLHWGNILISPTRDKISRFCIRGKQIDIATKGVKASFVSLVQREDGGAGMRSTTFDKLEAQKAITRRRKQSSDQKISNSFDICAANFLIRAPII</sequence>